<feature type="compositionally biased region" description="Basic residues" evidence="9">
    <location>
        <begin position="220"/>
        <end position="233"/>
    </location>
</feature>
<dbReference type="GO" id="GO:0042596">
    <property type="term" value="P:fear response"/>
    <property type="evidence" value="ECO:0007669"/>
    <property type="project" value="Ensembl"/>
</dbReference>
<feature type="region of interest" description="Disordered" evidence="9">
    <location>
        <begin position="214"/>
        <end position="252"/>
    </location>
</feature>
<dbReference type="SUPFAM" id="SSF81321">
    <property type="entry name" value="Family A G protein-coupled receptor-like"/>
    <property type="match status" value="2"/>
</dbReference>
<evidence type="ECO:0000256" key="9">
    <source>
        <dbReference type="SAM" id="MobiDB-lite"/>
    </source>
</evidence>
<dbReference type="Ensembl" id="ENSNGAT00000020394.1">
    <property type="protein sequence ID" value="ENSNGAP00000014798.1"/>
    <property type="gene ID" value="ENSNGAG00000016003.1"/>
</dbReference>
<evidence type="ECO:0000256" key="8">
    <source>
        <dbReference type="ARBA" id="ARBA00023224"/>
    </source>
</evidence>
<dbReference type="GO" id="GO:0042053">
    <property type="term" value="P:regulation of dopamine metabolic process"/>
    <property type="evidence" value="ECO:0007669"/>
    <property type="project" value="Ensembl"/>
</dbReference>
<name>A0A8C6RB03_NANGA</name>
<dbReference type="PANTHER" id="PTHR24248">
    <property type="entry name" value="ADRENERGIC RECEPTOR-RELATED G-PROTEIN COUPLED RECEPTOR"/>
    <property type="match status" value="1"/>
</dbReference>
<proteinExistence type="predicted"/>
<keyword evidence="7" id="KW-0675">Receptor</keyword>
<evidence type="ECO:0000256" key="2">
    <source>
        <dbReference type="ARBA" id="ARBA00022475"/>
    </source>
</evidence>
<feature type="transmembrane region" description="Helical" evidence="10">
    <location>
        <begin position="59"/>
        <end position="82"/>
    </location>
</feature>
<dbReference type="GO" id="GO:0014059">
    <property type="term" value="P:regulation of dopamine secretion"/>
    <property type="evidence" value="ECO:0007669"/>
    <property type="project" value="TreeGrafter"/>
</dbReference>
<dbReference type="GO" id="GO:0042752">
    <property type="term" value="P:regulation of circadian rhythm"/>
    <property type="evidence" value="ECO:0007669"/>
    <property type="project" value="Ensembl"/>
</dbReference>
<accession>A0A8C6RB03</accession>
<protein>
    <submittedName>
        <fullName evidence="12">Dopamine receptor D4</fullName>
    </submittedName>
</protein>
<dbReference type="GO" id="GO:0007195">
    <property type="term" value="P:adenylate cyclase-inhibiting dopamine receptor signaling pathway"/>
    <property type="evidence" value="ECO:0007669"/>
    <property type="project" value="Ensembl"/>
</dbReference>
<dbReference type="GO" id="GO:0098794">
    <property type="term" value="C:postsynapse"/>
    <property type="evidence" value="ECO:0007669"/>
    <property type="project" value="GOC"/>
</dbReference>
<dbReference type="GO" id="GO:0004930">
    <property type="term" value="F:G protein-coupled receptor activity"/>
    <property type="evidence" value="ECO:0007669"/>
    <property type="project" value="UniProtKB-KW"/>
</dbReference>
<dbReference type="GO" id="GO:0098978">
    <property type="term" value="C:glutamatergic synapse"/>
    <property type="evidence" value="ECO:0007669"/>
    <property type="project" value="Ensembl"/>
</dbReference>
<dbReference type="Gene3D" id="1.20.1070.10">
    <property type="entry name" value="Rhodopsin 7-helix transmembrane proteins"/>
    <property type="match status" value="2"/>
</dbReference>
<dbReference type="Pfam" id="PF00001">
    <property type="entry name" value="7tm_1"/>
    <property type="match status" value="1"/>
</dbReference>
<dbReference type="GeneTree" id="ENSGT00940000160974"/>
<organism evidence="12 13">
    <name type="scientific">Nannospalax galili</name>
    <name type="common">Northern Israeli blind subterranean mole rat</name>
    <name type="synonym">Spalax galili</name>
    <dbReference type="NCBI Taxonomy" id="1026970"/>
    <lineage>
        <taxon>Eukaryota</taxon>
        <taxon>Metazoa</taxon>
        <taxon>Chordata</taxon>
        <taxon>Craniata</taxon>
        <taxon>Vertebrata</taxon>
        <taxon>Euteleostomi</taxon>
        <taxon>Mammalia</taxon>
        <taxon>Eutheria</taxon>
        <taxon>Euarchontoglires</taxon>
        <taxon>Glires</taxon>
        <taxon>Rodentia</taxon>
        <taxon>Myomorpha</taxon>
        <taxon>Muroidea</taxon>
        <taxon>Spalacidae</taxon>
        <taxon>Spalacinae</taxon>
        <taxon>Nannospalax</taxon>
    </lineage>
</organism>
<evidence type="ECO:0000259" key="11">
    <source>
        <dbReference type="PROSITE" id="PS50262"/>
    </source>
</evidence>
<reference evidence="12" key="1">
    <citation type="submission" date="2025-08" db="UniProtKB">
        <authorList>
            <consortium name="Ensembl"/>
        </authorList>
    </citation>
    <scope>IDENTIFICATION</scope>
</reference>
<dbReference type="PRINTS" id="PR00569">
    <property type="entry name" value="DOPAMINED4R"/>
</dbReference>
<dbReference type="GO" id="GO:0001975">
    <property type="term" value="P:response to amphetamine"/>
    <property type="evidence" value="ECO:0007669"/>
    <property type="project" value="Ensembl"/>
</dbReference>
<evidence type="ECO:0000313" key="12">
    <source>
        <dbReference type="Ensembl" id="ENSNGAP00000014798.1"/>
    </source>
</evidence>
<dbReference type="OMA" id="VVHITQA"/>
<evidence type="ECO:0000256" key="5">
    <source>
        <dbReference type="ARBA" id="ARBA00023040"/>
    </source>
</evidence>
<dbReference type="GO" id="GO:0008344">
    <property type="term" value="P:adult locomotory behavior"/>
    <property type="evidence" value="ECO:0007669"/>
    <property type="project" value="Ensembl"/>
</dbReference>
<dbReference type="InterPro" id="IPR000276">
    <property type="entry name" value="GPCR_Rhodpsn"/>
</dbReference>
<keyword evidence="8" id="KW-0807">Transducer</keyword>
<dbReference type="GO" id="GO:0051967">
    <property type="term" value="P:negative regulation of synaptic transmission, glutamatergic"/>
    <property type="evidence" value="ECO:0007669"/>
    <property type="project" value="TreeGrafter"/>
</dbReference>
<dbReference type="GO" id="GO:0060158">
    <property type="term" value="P:phospholipase C-activating dopamine receptor signaling pathway"/>
    <property type="evidence" value="ECO:0007669"/>
    <property type="project" value="TreeGrafter"/>
</dbReference>
<dbReference type="PROSITE" id="PS50262">
    <property type="entry name" value="G_PROTEIN_RECEP_F1_2"/>
    <property type="match status" value="1"/>
</dbReference>
<keyword evidence="3 10" id="KW-0812">Transmembrane</keyword>
<evidence type="ECO:0000256" key="7">
    <source>
        <dbReference type="ARBA" id="ARBA00023170"/>
    </source>
</evidence>
<evidence type="ECO:0000256" key="6">
    <source>
        <dbReference type="ARBA" id="ARBA00023136"/>
    </source>
</evidence>
<reference evidence="12" key="2">
    <citation type="submission" date="2025-09" db="UniProtKB">
        <authorList>
            <consortium name="Ensembl"/>
        </authorList>
    </citation>
    <scope>IDENTIFICATION</scope>
</reference>
<keyword evidence="4 10" id="KW-1133">Transmembrane helix</keyword>
<keyword evidence="13" id="KW-1185">Reference proteome</keyword>
<dbReference type="InterPro" id="IPR002185">
    <property type="entry name" value="Dopamine_D4_rcpt"/>
</dbReference>
<evidence type="ECO:0000256" key="4">
    <source>
        <dbReference type="ARBA" id="ARBA00022989"/>
    </source>
</evidence>
<comment type="subcellular location">
    <subcellularLocation>
        <location evidence="1">Cell membrane</location>
        <topology evidence="1">Multi-pass membrane protein</topology>
    </subcellularLocation>
</comment>
<dbReference type="GO" id="GO:0048148">
    <property type="term" value="P:behavioral response to cocaine"/>
    <property type="evidence" value="ECO:0007669"/>
    <property type="project" value="Ensembl"/>
</dbReference>
<dbReference type="Proteomes" id="UP000694381">
    <property type="component" value="Unassembled WGS sequence"/>
</dbReference>
<dbReference type="GO" id="GO:0001591">
    <property type="term" value="F:dopamine neurotransmitter receptor activity, coupled via Gi/Go"/>
    <property type="evidence" value="ECO:0007669"/>
    <property type="project" value="Ensembl"/>
</dbReference>
<dbReference type="PANTHER" id="PTHR24248:SF143">
    <property type="entry name" value="D(4) DOPAMINE RECEPTOR"/>
    <property type="match status" value="1"/>
</dbReference>
<feature type="domain" description="G-protein coupled receptors family 1 profile" evidence="11">
    <location>
        <begin position="32"/>
        <end position="347"/>
    </location>
</feature>
<evidence type="ECO:0000256" key="3">
    <source>
        <dbReference type="ARBA" id="ARBA00022692"/>
    </source>
</evidence>
<evidence type="ECO:0000313" key="13">
    <source>
        <dbReference type="Proteomes" id="UP000694381"/>
    </source>
</evidence>
<evidence type="ECO:0000256" key="1">
    <source>
        <dbReference type="ARBA" id="ARBA00004651"/>
    </source>
</evidence>
<dbReference type="PRINTS" id="PR00237">
    <property type="entry name" value="GPCRRHODOPSN"/>
</dbReference>
<feature type="transmembrane region" description="Helical" evidence="10">
    <location>
        <begin position="27"/>
        <end position="47"/>
    </location>
</feature>
<dbReference type="AlphaFoldDB" id="A0A8C6RB03"/>
<sequence length="366" mass="39176">IGNRSAVDAGGLSGTPGTGAGLEGTEVAALVGGMLLIGTVLAGNAPVCVSRTLQTPTNYFIVSLALALSLGLFSILILSLAFCCCIHSLHGQVQGGVWLLRPRLCDALTAMDVLPCTTSIFNLCAISVDRWVSGRPQASTPESAAPPRGLATVGPSAAVAARVWCSLSDVRGRDPAGCQLEDRRSVVCLSVRSFFLPCPPVMFLYRAPFRGPREVPNTTRRAKLHSRAPRRPRGPSPTQLRAPLSPTVRSPYPAPCRAPEALARPSSPDRSQRPCNPDCPLPAAIPWCDRPRSSCRPPPGAFLVCWTRSFVVHITRALCPAYFVPSRLVSAVTWLGYVNNALNPIVYTIFNTEFCTVFSKSLSLRC</sequence>
<keyword evidence="5" id="KW-0297">G-protein coupled receptor</keyword>
<keyword evidence="2" id="KW-1003">Cell membrane</keyword>
<dbReference type="GO" id="GO:0005886">
    <property type="term" value="C:plasma membrane"/>
    <property type="evidence" value="ECO:0007669"/>
    <property type="project" value="UniProtKB-SubCell"/>
</dbReference>
<evidence type="ECO:0000256" key="10">
    <source>
        <dbReference type="SAM" id="Phobius"/>
    </source>
</evidence>
<dbReference type="GO" id="GO:0099149">
    <property type="term" value="P:regulation of postsynaptic neurotransmitter receptor internalization"/>
    <property type="evidence" value="ECO:0007669"/>
    <property type="project" value="Ensembl"/>
</dbReference>
<dbReference type="GO" id="GO:0060080">
    <property type="term" value="P:inhibitory postsynaptic potential"/>
    <property type="evidence" value="ECO:0007669"/>
    <property type="project" value="Ensembl"/>
</dbReference>
<keyword evidence="6 10" id="KW-0472">Membrane</keyword>
<dbReference type="InterPro" id="IPR017452">
    <property type="entry name" value="GPCR_Rhodpsn_7TM"/>
</dbReference>
<dbReference type="GO" id="GO:0051481">
    <property type="term" value="P:negative regulation of cytosolic calcium ion concentration"/>
    <property type="evidence" value="ECO:0007669"/>
    <property type="project" value="TreeGrafter"/>
</dbReference>
<dbReference type="GO" id="GO:0043266">
    <property type="term" value="P:regulation of potassium ion transport"/>
    <property type="evidence" value="ECO:0007669"/>
    <property type="project" value="TreeGrafter"/>
</dbReference>